<name>A0A173MG86_9BACT</name>
<keyword evidence="7" id="KW-1185">Reference proteome</keyword>
<dbReference type="KEGG" id="fln:FLA_2632"/>
<dbReference type="PROSITE" id="PS00497">
    <property type="entry name" value="TYROSINASE_1"/>
    <property type="match status" value="1"/>
</dbReference>
<dbReference type="RefSeq" id="WP_076380895.1">
    <property type="nucleotide sequence ID" value="NZ_AP017422.1"/>
</dbReference>
<feature type="domain" description="Tyrosinase copper-binding" evidence="4">
    <location>
        <begin position="77"/>
        <end position="94"/>
    </location>
</feature>
<proteinExistence type="predicted"/>
<organism evidence="6 7">
    <name type="scientific">Filimonas lacunae</name>
    <dbReference type="NCBI Taxonomy" id="477680"/>
    <lineage>
        <taxon>Bacteria</taxon>
        <taxon>Pseudomonadati</taxon>
        <taxon>Bacteroidota</taxon>
        <taxon>Chitinophagia</taxon>
        <taxon>Chitinophagales</taxon>
        <taxon>Chitinophagaceae</taxon>
        <taxon>Filimonas</taxon>
    </lineage>
</organism>
<dbReference type="PROSITE" id="PS00498">
    <property type="entry name" value="TYROSINASE_2"/>
    <property type="match status" value="1"/>
</dbReference>
<dbReference type="Proteomes" id="UP000186917">
    <property type="component" value="Unassembled WGS sequence"/>
</dbReference>
<dbReference type="Pfam" id="PF00264">
    <property type="entry name" value="Tyrosinase"/>
    <property type="match status" value="1"/>
</dbReference>
<keyword evidence="2" id="KW-0186">Copper</keyword>
<dbReference type="EMBL" id="FTOR01000007">
    <property type="protein sequence ID" value="SIT27586.1"/>
    <property type="molecule type" value="Genomic_DNA"/>
</dbReference>
<dbReference type="PANTHER" id="PTHR11474:SF76">
    <property type="entry name" value="SHKT DOMAIN-CONTAINING PROTEIN"/>
    <property type="match status" value="1"/>
</dbReference>
<dbReference type="PANTHER" id="PTHR11474">
    <property type="entry name" value="TYROSINASE FAMILY MEMBER"/>
    <property type="match status" value="1"/>
</dbReference>
<accession>A0A173MG86</accession>
<keyword evidence="1" id="KW-0479">Metal-binding</keyword>
<dbReference type="InterPro" id="IPR050316">
    <property type="entry name" value="Tyrosinase/Hemocyanin"/>
</dbReference>
<feature type="domain" description="Tyrosinase copper-binding" evidence="5">
    <location>
        <begin position="338"/>
        <end position="349"/>
    </location>
</feature>
<dbReference type="GO" id="GO:0046872">
    <property type="term" value="F:metal ion binding"/>
    <property type="evidence" value="ECO:0007669"/>
    <property type="project" value="UniProtKB-KW"/>
</dbReference>
<protein>
    <submittedName>
        <fullName evidence="6">Tyrosinase</fullName>
    </submittedName>
</protein>
<dbReference type="SUPFAM" id="SSF48056">
    <property type="entry name" value="Di-copper centre-containing domain"/>
    <property type="match status" value="1"/>
</dbReference>
<evidence type="ECO:0000256" key="3">
    <source>
        <dbReference type="SAM" id="MobiDB-lite"/>
    </source>
</evidence>
<dbReference type="AlphaFoldDB" id="A0A173MG86"/>
<evidence type="ECO:0000313" key="7">
    <source>
        <dbReference type="Proteomes" id="UP000186917"/>
    </source>
</evidence>
<evidence type="ECO:0000313" key="6">
    <source>
        <dbReference type="EMBL" id="SIT27586.1"/>
    </source>
</evidence>
<evidence type="ECO:0000259" key="4">
    <source>
        <dbReference type="PROSITE" id="PS00497"/>
    </source>
</evidence>
<gene>
    <name evidence="6" type="ORF">SAMN05421788_107274</name>
</gene>
<dbReference type="GO" id="GO:0016491">
    <property type="term" value="F:oxidoreductase activity"/>
    <property type="evidence" value="ECO:0007669"/>
    <property type="project" value="InterPro"/>
</dbReference>
<reference evidence="7" key="1">
    <citation type="submission" date="2017-01" db="EMBL/GenBank/DDBJ databases">
        <authorList>
            <person name="Varghese N."/>
            <person name="Submissions S."/>
        </authorList>
    </citation>
    <scope>NUCLEOTIDE SEQUENCE [LARGE SCALE GENOMIC DNA]</scope>
    <source>
        <strain evidence="7">DSM 21054</strain>
    </source>
</reference>
<dbReference type="STRING" id="477680.SAMN05421788_107274"/>
<sequence>MKQSGNTGVRRSILEIQREYELGTSNELEKVVTAWAYIKALPATDLNSFFCIGGYHGEPFAGEGATNPEWWGGYCNHANVLFPTWHRVYLYRLEQALQSTPGCEDVMLPYWDETDNYSIKYGIPHALTEEFFTFRDAVPECLLAQDIWHDGNTIKNPLASFTFTAGFTDTVTGDGSVYSKPEGYSTVRYPLSGLVGTEDFQKTTNKHNAMFPDYNTNTAILNANVLQWINNPVYYVPEAAFGKDKLQTRPAGVAKAFADCLDAPNYNAFSNTQSAAYYSKIPGQKHVVALESPHNDIHLSVGGFNLPPAVNNGGPAADFSQIPGANGDMGENDTAGLDPIFFFHHCNIDRMFWLWQLKHGYTNSLEIINDPNDPGTNNSFNNGNGQGPTNGQSLNETLTMQTTLNPFTKPDGSFFISDDCVNIETQLNYTYSEGSLSAGIQSHTLLKATQPIALKSNQKLHISGITRSGISGSFVVAIYSQKGEDRILEGYHSVLSRWKVAGCANCQLHLNVLGSISLQHYSKEEVQERAFTAEIVGREQQNKLRFGQFKALSATEHKPYILEITE</sequence>
<evidence type="ECO:0000259" key="5">
    <source>
        <dbReference type="PROSITE" id="PS00498"/>
    </source>
</evidence>
<evidence type="ECO:0000256" key="2">
    <source>
        <dbReference type="ARBA" id="ARBA00023008"/>
    </source>
</evidence>
<feature type="region of interest" description="Disordered" evidence="3">
    <location>
        <begin position="370"/>
        <end position="391"/>
    </location>
</feature>
<feature type="compositionally biased region" description="Low complexity" evidence="3">
    <location>
        <begin position="381"/>
        <end position="391"/>
    </location>
</feature>
<evidence type="ECO:0000256" key="1">
    <source>
        <dbReference type="ARBA" id="ARBA00022723"/>
    </source>
</evidence>
<dbReference type="PRINTS" id="PR00092">
    <property type="entry name" value="TYROSINASE"/>
</dbReference>
<dbReference type="OrthoDB" id="2874181at2"/>
<dbReference type="Gene3D" id="1.10.1280.10">
    <property type="entry name" value="Di-copper center containing domain from catechol oxidase"/>
    <property type="match status" value="1"/>
</dbReference>
<dbReference type="InterPro" id="IPR002227">
    <property type="entry name" value="Tyrosinase_Cu-bd"/>
</dbReference>
<dbReference type="InterPro" id="IPR008922">
    <property type="entry name" value="Di-copper_centre_dom_sf"/>
</dbReference>